<evidence type="ECO:0000259" key="6">
    <source>
        <dbReference type="PROSITE" id="PS50011"/>
    </source>
</evidence>
<dbReference type="GO" id="GO:0004674">
    <property type="term" value="F:protein serine/threonine kinase activity"/>
    <property type="evidence" value="ECO:0007669"/>
    <property type="project" value="UniProtKB-KW"/>
</dbReference>
<evidence type="ECO:0000256" key="3">
    <source>
        <dbReference type="ARBA" id="ARBA00022741"/>
    </source>
</evidence>
<dbReference type="GO" id="GO:0005524">
    <property type="term" value="F:ATP binding"/>
    <property type="evidence" value="ECO:0007669"/>
    <property type="project" value="UniProtKB-KW"/>
</dbReference>
<protein>
    <submittedName>
        <fullName evidence="7">Myosin light chain kinase: smooth muscle-like protein</fullName>
    </submittedName>
</protein>
<keyword evidence="3" id="KW-0547">Nucleotide-binding</keyword>
<dbReference type="PROSITE" id="PS00108">
    <property type="entry name" value="PROTEIN_KINASE_ST"/>
    <property type="match status" value="1"/>
</dbReference>
<dbReference type="OrthoDB" id="6494658at2759"/>
<sequence length="224" mass="26120">IPGGELFERIIADDFVLTEFDCIQYMRQILEGVRYMHTNYVMHLDLKPENIVCITKNSHRIKIIDFGLARIWNPKTEARVLFGTPEFVAPEVIQYEPISPKCDLWSIGVICYVLLSGLSPFAGDTDSETFSNIIKVQFDFDDEAFDNISENAKNFISKLLCKKPSKRMTADECLTHEWLSENEKPEKTRANIQLSTDKLKKFYYRRKWQVMFRQDAKTQLCIQS</sequence>
<dbReference type="GO" id="GO:0035556">
    <property type="term" value="P:intracellular signal transduction"/>
    <property type="evidence" value="ECO:0007669"/>
    <property type="project" value="TreeGrafter"/>
</dbReference>
<comment type="caution">
    <text evidence="7">The sequence shown here is derived from an EMBL/GenBank/DDBJ whole genome shotgun (WGS) entry which is preliminary data.</text>
</comment>
<name>A0A443SCU6_9ACAR</name>
<dbReference type="InterPro" id="IPR011009">
    <property type="entry name" value="Kinase-like_dom_sf"/>
</dbReference>
<dbReference type="SUPFAM" id="SSF56112">
    <property type="entry name" value="Protein kinase-like (PK-like)"/>
    <property type="match status" value="1"/>
</dbReference>
<gene>
    <name evidence="7" type="ORF">B4U80_00196</name>
</gene>
<dbReference type="FunFam" id="1.10.510.10:FF:000594">
    <property type="entry name" value="Myosin light chain kinase isoform-III"/>
    <property type="match status" value="1"/>
</dbReference>
<dbReference type="PROSITE" id="PS50011">
    <property type="entry name" value="PROTEIN_KINASE_DOM"/>
    <property type="match status" value="1"/>
</dbReference>
<keyword evidence="2" id="KW-0808">Transferase</keyword>
<reference evidence="7 8" key="1">
    <citation type="journal article" date="2018" name="Gigascience">
        <title>Genomes of trombidid mites reveal novel predicted allergens and laterally-transferred genes associated with secondary metabolism.</title>
        <authorList>
            <person name="Dong X."/>
            <person name="Chaisiri K."/>
            <person name="Xia D."/>
            <person name="Armstrong S.D."/>
            <person name="Fang Y."/>
            <person name="Donnelly M.J."/>
            <person name="Kadowaki T."/>
            <person name="McGarry J.W."/>
            <person name="Darby A.C."/>
            <person name="Makepeace B.L."/>
        </authorList>
    </citation>
    <scope>NUCLEOTIDE SEQUENCE [LARGE SCALE GENOMIC DNA]</scope>
    <source>
        <strain evidence="7">UoL-UT</strain>
    </source>
</reference>
<keyword evidence="4 7" id="KW-0418">Kinase</keyword>
<dbReference type="InterPro" id="IPR000719">
    <property type="entry name" value="Prot_kinase_dom"/>
</dbReference>
<dbReference type="EMBL" id="NCKV01003766">
    <property type="protein sequence ID" value="RWS25381.1"/>
    <property type="molecule type" value="Genomic_DNA"/>
</dbReference>
<dbReference type="Gene3D" id="1.10.510.10">
    <property type="entry name" value="Transferase(Phosphotransferase) domain 1"/>
    <property type="match status" value="1"/>
</dbReference>
<keyword evidence="5" id="KW-0067">ATP-binding</keyword>
<dbReference type="VEuPathDB" id="VectorBase:LDEU006659"/>
<dbReference type="STRING" id="299467.A0A443SCU6"/>
<evidence type="ECO:0000256" key="4">
    <source>
        <dbReference type="ARBA" id="ARBA00022777"/>
    </source>
</evidence>
<dbReference type="AlphaFoldDB" id="A0A443SCU6"/>
<evidence type="ECO:0000313" key="7">
    <source>
        <dbReference type="EMBL" id="RWS25381.1"/>
    </source>
</evidence>
<dbReference type="SMART" id="SM00220">
    <property type="entry name" value="S_TKc"/>
    <property type="match status" value="1"/>
</dbReference>
<feature type="domain" description="Protein kinase" evidence="6">
    <location>
        <begin position="1"/>
        <end position="179"/>
    </location>
</feature>
<dbReference type="InterPro" id="IPR008271">
    <property type="entry name" value="Ser/Thr_kinase_AS"/>
</dbReference>
<dbReference type="GO" id="GO:0005634">
    <property type="term" value="C:nucleus"/>
    <property type="evidence" value="ECO:0007669"/>
    <property type="project" value="TreeGrafter"/>
</dbReference>
<accession>A0A443SCU6</accession>
<keyword evidence="1" id="KW-0723">Serine/threonine-protein kinase</keyword>
<evidence type="ECO:0000256" key="5">
    <source>
        <dbReference type="ARBA" id="ARBA00022840"/>
    </source>
</evidence>
<proteinExistence type="predicted"/>
<organism evidence="7 8">
    <name type="scientific">Leptotrombidium deliense</name>
    <dbReference type="NCBI Taxonomy" id="299467"/>
    <lineage>
        <taxon>Eukaryota</taxon>
        <taxon>Metazoa</taxon>
        <taxon>Ecdysozoa</taxon>
        <taxon>Arthropoda</taxon>
        <taxon>Chelicerata</taxon>
        <taxon>Arachnida</taxon>
        <taxon>Acari</taxon>
        <taxon>Acariformes</taxon>
        <taxon>Trombidiformes</taxon>
        <taxon>Prostigmata</taxon>
        <taxon>Anystina</taxon>
        <taxon>Parasitengona</taxon>
        <taxon>Trombiculoidea</taxon>
        <taxon>Trombiculidae</taxon>
        <taxon>Leptotrombidium</taxon>
    </lineage>
</organism>
<dbReference type="PANTHER" id="PTHR24342">
    <property type="entry name" value="SERINE/THREONINE-PROTEIN KINASE 17"/>
    <property type="match status" value="1"/>
</dbReference>
<dbReference type="PANTHER" id="PTHR24342:SF20">
    <property type="entry name" value="MYOSIN LIGHT CHAIN KINASE, SMOOTH MUSCLE"/>
    <property type="match status" value="1"/>
</dbReference>
<evidence type="ECO:0000256" key="1">
    <source>
        <dbReference type="ARBA" id="ARBA00022527"/>
    </source>
</evidence>
<evidence type="ECO:0000313" key="8">
    <source>
        <dbReference type="Proteomes" id="UP000288716"/>
    </source>
</evidence>
<dbReference type="Proteomes" id="UP000288716">
    <property type="component" value="Unassembled WGS sequence"/>
</dbReference>
<feature type="non-terminal residue" evidence="7">
    <location>
        <position position="1"/>
    </location>
</feature>
<evidence type="ECO:0000256" key="2">
    <source>
        <dbReference type="ARBA" id="ARBA00022679"/>
    </source>
</evidence>
<dbReference type="Pfam" id="PF00069">
    <property type="entry name" value="Pkinase"/>
    <property type="match status" value="1"/>
</dbReference>
<keyword evidence="8" id="KW-1185">Reference proteome</keyword>
<dbReference type="GO" id="GO:0043065">
    <property type="term" value="P:positive regulation of apoptotic process"/>
    <property type="evidence" value="ECO:0007669"/>
    <property type="project" value="TreeGrafter"/>
</dbReference>